<feature type="compositionally biased region" description="Basic and acidic residues" evidence="1">
    <location>
        <begin position="16"/>
        <end position="35"/>
    </location>
</feature>
<protein>
    <submittedName>
        <fullName evidence="2">Uncharacterized protein</fullName>
    </submittedName>
</protein>
<dbReference type="AlphaFoldDB" id="A0A7U2F6L4"/>
<feature type="compositionally biased region" description="Low complexity" evidence="1">
    <location>
        <begin position="61"/>
        <end position="80"/>
    </location>
</feature>
<proteinExistence type="predicted"/>
<feature type="region of interest" description="Disordered" evidence="1">
    <location>
        <begin position="1"/>
        <end position="83"/>
    </location>
</feature>
<evidence type="ECO:0000313" key="3">
    <source>
        <dbReference type="Proteomes" id="UP000663193"/>
    </source>
</evidence>
<name>A0A7U2F6L4_PHANO</name>
<dbReference type="VEuPathDB" id="FungiDB:JI435_437320"/>
<sequence>MPGLQGSKWASNTGSKDNKSQDDKNKGDGPKDESRVSVPYFGFVLPPLKPKDTLAGPPKPAAASTPKKAVAAPAETAAPPLGAFKMPIAPPKLIEMVDTPPQAAEPEKQLSRAEIAATKTRARMAEIMGPRRPHATSSGAKGKGAVASAKGNEKENGDDDKDMSGSKGDVEMNLMD</sequence>
<evidence type="ECO:0000313" key="2">
    <source>
        <dbReference type="EMBL" id="QRC99677.1"/>
    </source>
</evidence>
<organism evidence="2 3">
    <name type="scientific">Phaeosphaeria nodorum (strain SN15 / ATCC MYA-4574 / FGSC 10173)</name>
    <name type="common">Glume blotch fungus</name>
    <name type="synonym">Parastagonospora nodorum</name>
    <dbReference type="NCBI Taxonomy" id="321614"/>
    <lineage>
        <taxon>Eukaryota</taxon>
        <taxon>Fungi</taxon>
        <taxon>Dikarya</taxon>
        <taxon>Ascomycota</taxon>
        <taxon>Pezizomycotina</taxon>
        <taxon>Dothideomycetes</taxon>
        <taxon>Pleosporomycetidae</taxon>
        <taxon>Pleosporales</taxon>
        <taxon>Pleosporineae</taxon>
        <taxon>Phaeosphaeriaceae</taxon>
        <taxon>Parastagonospora</taxon>
    </lineage>
</organism>
<dbReference type="Proteomes" id="UP000663193">
    <property type="component" value="Chromosome 10"/>
</dbReference>
<dbReference type="EMBL" id="CP069032">
    <property type="protein sequence ID" value="QRC99677.1"/>
    <property type="molecule type" value="Genomic_DNA"/>
</dbReference>
<evidence type="ECO:0000256" key="1">
    <source>
        <dbReference type="SAM" id="MobiDB-lite"/>
    </source>
</evidence>
<feature type="compositionally biased region" description="Low complexity" evidence="1">
    <location>
        <begin position="137"/>
        <end position="150"/>
    </location>
</feature>
<gene>
    <name evidence="2" type="ORF">JI435_437320</name>
</gene>
<keyword evidence="3" id="KW-1185">Reference proteome</keyword>
<accession>A0A7U2F6L4</accession>
<feature type="region of interest" description="Disordered" evidence="1">
    <location>
        <begin position="126"/>
        <end position="176"/>
    </location>
</feature>
<reference evidence="3" key="1">
    <citation type="journal article" date="2021" name="BMC Genomics">
        <title>Chromosome-level genome assembly and manually-curated proteome of model necrotroph Parastagonospora nodorum Sn15 reveals a genome-wide trove of candidate effector homologs, and redundancy of virulence-related functions within an accessory chromosome.</title>
        <authorList>
            <person name="Bertazzoni S."/>
            <person name="Jones D.A.B."/>
            <person name="Phan H.T."/>
            <person name="Tan K.-C."/>
            <person name="Hane J.K."/>
        </authorList>
    </citation>
    <scope>NUCLEOTIDE SEQUENCE [LARGE SCALE GENOMIC DNA]</scope>
    <source>
        <strain evidence="3">SN15 / ATCC MYA-4574 / FGSC 10173)</strain>
    </source>
</reference>